<accession>A0A9W4WQV1</accession>
<feature type="compositionally biased region" description="Polar residues" evidence="2">
    <location>
        <begin position="180"/>
        <end position="190"/>
    </location>
</feature>
<dbReference type="SUPFAM" id="SSF53067">
    <property type="entry name" value="Actin-like ATPase domain"/>
    <property type="match status" value="2"/>
</dbReference>
<dbReference type="SMART" id="SM00268">
    <property type="entry name" value="ACTIN"/>
    <property type="match status" value="1"/>
</dbReference>
<feature type="region of interest" description="Disordered" evidence="2">
    <location>
        <begin position="547"/>
        <end position="595"/>
    </location>
</feature>
<evidence type="ECO:0000256" key="1">
    <source>
        <dbReference type="RuleBase" id="RU000487"/>
    </source>
</evidence>
<dbReference type="OrthoDB" id="5572108at2759"/>
<feature type="region of interest" description="Disordered" evidence="2">
    <location>
        <begin position="174"/>
        <end position="199"/>
    </location>
</feature>
<proteinExistence type="inferred from homology"/>
<evidence type="ECO:0000313" key="3">
    <source>
        <dbReference type="EMBL" id="CAI2179507.1"/>
    </source>
</evidence>
<feature type="region of interest" description="Disordered" evidence="2">
    <location>
        <begin position="1"/>
        <end position="21"/>
    </location>
</feature>
<dbReference type="Gene3D" id="3.90.640.10">
    <property type="entry name" value="Actin, Chain A, domain 4"/>
    <property type="match status" value="1"/>
</dbReference>
<dbReference type="AlphaFoldDB" id="A0A9W4WQV1"/>
<dbReference type="PANTHER" id="PTHR11937">
    <property type="entry name" value="ACTIN"/>
    <property type="match status" value="1"/>
</dbReference>
<sequence length="724" mass="82080">MELTQETETTRTRPSPQSPSENQINFNFQQLQHMQAANSIDRHYTPQLKFTNFAAQPPIVTKYVTSKFLRHDISYFNRDEGKKDLSDELESNIGSKVLVIHPGSRYLRIGRASEAFPIVVPHVIARKMRNKNEPETQLEEESKEIKVEVETEYVHPVHVEIKKEKEKKEIYDEDAKEAESCSNSAGSSVATEEEDEDEEYFKQAVGEIKKELKEKIKASKRRPVANAQSQVHSFNKSVHPEIIADHNDPYRVDWTLVDEDAEYYIGEKALRLLDSDDSFKLFYPIQNGEFNTKDYDSIKAVIGDLETIWAETIREKVGISRKNFRTYSVILIIPDIYNRLYVLEMVTMLLRYMGFQRVFVAQESICVSFGAGMSVACIVDIGAQTSTISCVEDGMCIPDSRVYLNYGSDDITNFFIRLLKRSKFPYVEMDLNRAYDWSLAEELKEKICTLDEANLTIQLNEFYVRAPNKPTLKYHIKTYDDAIIAPMLLFYPQVINFNKKRTDFPQKFASYTIDDITDGAITNNGFSPGLVMPKPKLSVATQAVQMRTSFPSPSPQPRESPGSTTPLRMDNAVPTPSPIPAAVLPTTQPASPSVSSTVTRIHNAFLVDPVSALPLDEAVIQGINAAATEERAKKFYSSILIVGGGGLIPGVNKMLEERLSSRLMHNTDKFEVLTSPRDLDPRLLAWKGGSVMSKLEILNELWVNAGEWNELGVRCLREKAFFIW</sequence>
<reference evidence="3" key="1">
    <citation type="submission" date="2022-08" db="EMBL/GenBank/DDBJ databases">
        <authorList>
            <person name="Kallberg Y."/>
            <person name="Tangrot J."/>
            <person name="Rosling A."/>
        </authorList>
    </citation>
    <scope>NUCLEOTIDE SEQUENCE</scope>
    <source>
        <strain evidence="3">Wild A</strain>
    </source>
</reference>
<evidence type="ECO:0000313" key="4">
    <source>
        <dbReference type="Proteomes" id="UP001153678"/>
    </source>
</evidence>
<dbReference type="InterPro" id="IPR004000">
    <property type="entry name" value="Actin"/>
</dbReference>
<dbReference type="InterPro" id="IPR043129">
    <property type="entry name" value="ATPase_NBD"/>
</dbReference>
<comment type="similarity">
    <text evidence="1">Belongs to the actin family.</text>
</comment>
<dbReference type="Gene3D" id="3.30.420.40">
    <property type="match status" value="3"/>
</dbReference>
<keyword evidence="4" id="KW-1185">Reference proteome</keyword>
<protein>
    <submittedName>
        <fullName evidence="3">3354_t:CDS:1</fullName>
    </submittedName>
</protein>
<dbReference type="Proteomes" id="UP001153678">
    <property type="component" value="Unassembled WGS sequence"/>
</dbReference>
<feature type="compositionally biased region" description="Polar residues" evidence="2">
    <location>
        <begin position="585"/>
        <end position="595"/>
    </location>
</feature>
<organism evidence="3 4">
    <name type="scientific">Funneliformis geosporum</name>
    <dbReference type="NCBI Taxonomy" id="1117311"/>
    <lineage>
        <taxon>Eukaryota</taxon>
        <taxon>Fungi</taxon>
        <taxon>Fungi incertae sedis</taxon>
        <taxon>Mucoromycota</taxon>
        <taxon>Glomeromycotina</taxon>
        <taxon>Glomeromycetes</taxon>
        <taxon>Glomerales</taxon>
        <taxon>Glomeraceae</taxon>
        <taxon>Funneliformis</taxon>
    </lineage>
</organism>
<comment type="caution">
    <text evidence="3">The sequence shown here is derived from an EMBL/GenBank/DDBJ whole genome shotgun (WGS) entry which is preliminary data.</text>
</comment>
<evidence type="ECO:0000256" key="2">
    <source>
        <dbReference type="SAM" id="MobiDB-lite"/>
    </source>
</evidence>
<dbReference type="EMBL" id="CAMKVN010002086">
    <property type="protein sequence ID" value="CAI2179507.1"/>
    <property type="molecule type" value="Genomic_DNA"/>
</dbReference>
<dbReference type="CDD" id="cd10206">
    <property type="entry name" value="ASKHA_NBD_Arp8-like"/>
    <property type="match status" value="1"/>
</dbReference>
<gene>
    <name evidence="3" type="ORF">FWILDA_LOCUS9124</name>
</gene>
<name>A0A9W4WQV1_9GLOM</name>
<dbReference type="Pfam" id="PF00022">
    <property type="entry name" value="Actin"/>
    <property type="match status" value="1"/>
</dbReference>